<name>A0A6N9U2J0_STRHA</name>
<proteinExistence type="predicted"/>
<dbReference type="RefSeq" id="WP_164345131.1">
    <property type="nucleotide sequence ID" value="NZ_JAAGLQ010000297.1"/>
</dbReference>
<dbReference type="InterPro" id="IPR050627">
    <property type="entry name" value="Nitroreductase/BluB"/>
</dbReference>
<dbReference type="EMBL" id="JAAGLQ010000297">
    <property type="protein sequence ID" value="NEA16782.1"/>
    <property type="molecule type" value="Genomic_DNA"/>
</dbReference>
<evidence type="ECO:0000313" key="1">
    <source>
        <dbReference type="EMBL" id="NEA16782.1"/>
    </source>
</evidence>
<dbReference type="AlphaFoldDB" id="A0A6N9U2J0"/>
<dbReference type="NCBIfam" id="NF047509">
    <property type="entry name" value="Rv3131_FMN_oxido"/>
    <property type="match status" value="1"/>
</dbReference>
<dbReference type="SUPFAM" id="SSF55469">
    <property type="entry name" value="FMN-dependent nitroreductase-like"/>
    <property type="match status" value="2"/>
</dbReference>
<evidence type="ECO:0000313" key="2">
    <source>
        <dbReference type="Proteomes" id="UP000471293"/>
    </source>
</evidence>
<dbReference type="Gene3D" id="3.40.109.10">
    <property type="entry name" value="NADH Oxidase"/>
    <property type="match status" value="1"/>
</dbReference>
<protein>
    <recommendedName>
        <fullName evidence="3">Nitroreductase</fullName>
    </recommendedName>
</protein>
<sequence length="327" mass="34656">MPHPAHALDAQEQSTLVTAAAAAPSVLNTQPWSFTAGPRGIEVHADPGRAPAATASAARDVHLSCGAAVFNARVALARLGRGARTEVLPEAGDPLLVARVTVADEPPDPELEALYHCVGRRRTNRYPFRPQAVPAGLMLLLYDAAAWEGATLRALDEEPEYQRVLTLIRKATWTEDERAREDRAALLAAGSGPPVLPVENLGPVPRGLSDGPAVRDLADGLHLPGRGTATFEQHPTLAVLETADDDPVSWVAGGQALERVLLEATGRGVAASFANQPLEDAELREDVSSSAAHFGHPQMVLRLGYPLTVPPAAPRRPEAEVLRGVEP</sequence>
<dbReference type="PANTHER" id="PTHR23026">
    <property type="entry name" value="NADPH NITROREDUCTASE"/>
    <property type="match status" value="1"/>
</dbReference>
<reference evidence="1 2" key="1">
    <citation type="submission" date="2020-01" db="EMBL/GenBank/DDBJ databases">
        <title>Insect and environment-associated Actinomycetes.</title>
        <authorList>
            <person name="Currrie C."/>
            <person name="Chevrette M."/>
            <person name="Carlson C."/>
            <person name="Stubbendieck R."/>
            <person name="Wendt-Pienkowski E."/>
        </authorList>
    </citation>
    <scope>NUCLEOTIDE SEQUENCE [LARGE SCALE GENOMIC DNA]</scope>
    <source>
        <strain evidence="1 2">SID11342</strain>
    </source>
</reference>
<dbReference type="InterPro" id="IPR000415">
    <property type="entry name" value="Nitroreductase-like"/>
</dbReference>
<dbReference type="GO" id="GO:0016491">
    <property type="term" value="F:oxidoreductase activity"/>
    <property type="evidence" value="ECO:0007669"/>
    <property type="project" value="InterPro"/>
</dbReference>
<dbReference type="Proteomes" id="UP000471293">
    <property type="component" value="Unassembled WGS sequence"/>
</dbReference>
<organism evidence="1 2">
    <name type="scientific">Streptomyces halstedii</name>
    <dbReference type="NCBI Taxonomy" id="1944"/>
    <lineage>
        <taxon>Bacteria</taxon>
        <taxon>Bacillati</taxon>
        <taxon>Actinomycetota</taxon>
        <taxon>Actinomycetes</taxon>
        <taxon>Kitasatosporales</taxon>
        <taxon>Streptomycetaceae</taxon>
        <taxon>Streptomyces</taxon>
    </lineage>
</organism>
<gene>
    <name evidence="1" type="ORF">G3I29_14850</name>
</gene>
<accession>A0A6N9U2J0</accession>
<dbReference type="PANTHER" id="PTHR23026:SF123">
    <property type="entry name" value="NAD(P)H NITROREDUCTASE RV3131-RELATED"/>
    <property type="match status" value="1"/>
</dbReference>
<comment type="caution">
    <text evidence="1">The sequence shown here is derived from an EMBL/GenBank/DDBJ whole genome shotgun (WGS) entry which is preliminary data.</text>
</comment>
<evidence type="ECO:0008006" key="3">
    <source>
        <dbReference type="Google" id="ProtNLM"/>
    </source>
</evidence>